<dbReference type="Proteomes" id="UP000287651">
    <property type="component" value="Unassembled WGS sequence"/>
</dbReference>
<evidence type="ECO:0000313" key="1">
    <source>
        <dbReference type="EMBL" id="RRT39246.1"/>
    </source>
</evidence>
<gene>
    <name evidence="1" type="ORF">B296_00056057</name>
</gene>
<comment type="caution">
    <text evidence="1">The sequence shown here is derived from an EMBL/GenBank/DDBJ whole genome shotgun (WGS) entry which is preliminary data.</text>
</comment>
<accession>A0A426XIE0</accession>
<sequence>MAFAHGTLLSLLPDTGVFHGGHCCHPPRGRCNTVVQLARAHPRSPDVETIQERAADPLWTDQEIIVDFFLLPLDDYEAVLGIEWLTTLGDVF</sequence>
<reference evidence="1 2" key="1">
    <citation type="journal article" date="2014" name="Agronomy (Basel)">
        <title>A Draft Genome Sequence for Ensete ventricosum, the Drought-Tolerant Tree Against Hunger.</title>
        <authorList>
            <person name="Harrison J."/>
            <person name="Moore K.A."/>
            <person name="Paszkiewicz K."/>
            <person name="Jones T."/>
            <person name="Grant M."/>
            <person name="Ambacheew D."/>
            <person name="Muzemil S."/>
            <person name="Studholme D.J."/>
        </authorList>
    </citation>
    <scope>NUCLEOTIDE SEQUENCE [LARGE SCALE GENOMIC DNA]</scope>
</reference>
<proteinExistence type="predicted"/>
<dbReference type="EMBL" id="AMZH03020347">
    <property type="protein sequence ID" value="RRT39246.1"/>
    <property type="molecule type" value="Genomic_DNA"/>
</dbReference>
<name>A0A426XIE0_ENSVE</name>
<organism evidence="1 2">
    <name type="scientific">Ensete ventricosum</name>
    <name type="common">Abyssinian banana</name>
    <name type="synonym">Musa ensete</name>
    <dbReference type="NCBI Taxonomy" id="4639"/>
    <lineage>
        <taxon>Eukaryota</taxon>
        <taxon>Viridiplantae</taxon>
        <taxon>Streptophyta</taxon>
        <taxon>Embryophyta</taxon>
        <taxon>Tracheophyta</taxon>
        <taxon>Spermatophyta</taxon>
        <taxon>Magnoliopsida</taxon>
        <taxon>Liliopsida</taxon>
        <taxon>Zingiberales</taxon>
        <taxon>Musaceae</taxon>
        <taxon>Ensete</taxon>
    </lineage>
</organism>
<evidence type="ECO:0000313" key="2">
    <source>
        <dbReference type="Proteomes" id="UP000287651"/>
    </source>
</evidence>
<protein>
    <submittedName>
        <fullName evidence="1">Uncharacterized protein</fullName>
    </submittedName>
</protein>
<dbReference type="AlphaFoldDB" id="A0A426XIE0"/>